<feature type="region of interest" description="Disordered" evidence="12">
    <location>
        <begin position="104"/>
        <end position="168"/>
    </location>
</feature>
<feature type="domain" description="C2H2-type" evidence="13">
    <location>
        <begin position="278"/>
        <end position="305"/>
    </location>
</feature>
<evidence type="ECO:0000256" key="6">
    <source>
        <dbReference type="ARBA" id="ARBA00022833"/>
    </source>
</evidence>
<keyword evidence="7" id="KW-0805">Transcription regulation</keyword>
<evidence type="ECO:0000256" key="5">
    <source>
        <dbReference type="ARBA" id="ARBA00022771"/>
    </source>
</evidence>
<comment type="caution">
    <text evidence="14">The sequence shown here is derived from an EMBL/GenBank/DDBJ whole genome shotgun (WGS) entry which is preliminary data.</text>
</comment>
<evidence type="ECO:0000256" key="7">
    <source>
        <dbReference type="ARBA" id="ARBA00023015"/>
    </source>
</evidence>
<dbReference type="GO" id="GO:0000122">
    <property type="term" value="P:negative regulation of transcription by RNA polymerase II"/>
    <property type="evidence" value="ECO:0007669"/>
    <property type="project" value="UniProtKB-ARBA"/>
</dbReference>
<dbReference type="SMART" id="SM00355">
    <property type="entry name" value="ZnF_C2H2"/>
    <property type="match status" value="3"/>
</dbReference>
<dbReference type="FunFam" id="3.30.160.60:FF:002343">
    <property type="entry name" value="Zinc finger protein 33A"/>
    <property type="match status" value="1"/>
</dbReference>
<keyword evidence="15" id="KW-1185">Reference proteome</keyword>
<dbReference type="SUPFAM" id="SSF57667">
    <property type="entry name" value="beta-beta-alpha zinc fingers"/>
    <property type="match status" value="2"/>
</dbReference>
<evidence type="ECO:0000256" key="8">
    <source>
        <dbReference type="ARBA" id="ARBA00023125"/>
    </source>
</evidence>
<dbReference type="FunFam" id="3.30.160.60:FF:000097">
    <property type="entry name" value="Zinc finger protein"/>
    <property type="match status" value="1"/>
</dbReference>
<evidence type="ECO:0000313" key="14">
    <source>
        <dbReference type="EMBL" id="KAB5536928.1"/>
    </source>
</evidence>
<dbReference type="GO" id="GO:0000977">
    <property type="term" value="F:RNA polymerase II transcription regulatory region sequence-specific DNA binding"/>
    <property type="evidence" value="ECO:0007669"/>
    <property type="project" value="TreeGrafter"/>
</dbReference>
<keyword evidence="9" id="KW-0804">Transcription</keyword>
<feature type="domain" description="C2H2-type" evidence="13">
    <location>
        <begin position="250"/>
        <end position="277"/>
    </location>
</feature>
<dbReference type="InterPro" id="IPR036236">
    <property type="entry name" value="Znf_C2H2_sf"/>
</dbReference>
<keyword evidence="6" id="KW-0862">Zinc</keyword>
<accession>A0A5N5L378</accession>
<evidence type="ECO:0000256" key="2">
    <source>
        <dbReference type="ARBA" id="ARBA00004123"/>
    </source>
</evidence>
<dbReference type="GO" id="GO:0000981">
    <property type="term" value="F:DNA-binding transcription factor activity, RNA polymerase II-specific"/>
    <property type="evidence" value="ECO:0007669"/>
    <property type="project" value="TreeGrafter"/>
</dbReference>
<sequence length="315" mass="36041">MAHLETLNSFFCDRLMAAAAEIFQVVKDTVSQYQEEIDRSKQENIYLRKMLAEVSINNGPVSTGAQTSRTVGFPPEQQNSNQEVVDSETSLIQVKLELSTMQQDLSTEQQDFEEQQPARDVRTCHVPSEPAEDVTVKLEHSDSQEVGSDELSSCPANPESVSCSHFESNPQSFSQHDFSNLPFHLQSPAAERLFRSKVRRKPLRSEGNSKGRKLTRSKEKKLRCDLCGKWYSTRHSLKIHLRTHTGERPFPCKFCVKTFHQKAHLKEHERTHTGEKPFSCSVCGKRFSRAQQVRVHIHYHHQHQAATIIKNQQCT</sequence>
<dbReference type="GO" id="GO:0005634">
    <property type="term" value="C:nucleus"/>
    <property type="evidence" value="ECO:0007669"/>
    <property type="project" value="UniProtKB-SubCell"/>
</dbReference>
<feature type="region of interest" description="Disordered" evidence="12">
    <location>
        <begin position="194"/>
        <end position="217"/>
    </location>
</feature>
<dbReference type="InterPro" id="IPR050717">
    <property type="entry name" value="C2H2-ZF_Transcription_Reg"/>
</dbReference>
<keyword evidence="4" id="KW-0677">Repeat</keyword>
<evidence type="ECO:0000256" key="12">
    <source>
        <dbReference type="SAM" id="MobiDB-lite"/>
    </source>
</evidence>
<gene>
    <name evidence="14" type="ORF">PHYPO_G00112950</name>
</gene>
<keyword evidence="8" id="KW-0238">DNA-binding</keyword>
<dbReference type="Gene3D" id="3.30.160.60">
    <property type="entry name" value="Classic Zinc Finger"/>
    <property type="match status" value="3"/>
</dbReference>
<keyword evidence="3" id="KW-0479">Metal-binding</keyword>
<feature type="compositionally biased region" description="Basic and acidic residues" evidence="12">
    <location>
        <begin position="134"/>
        <end position="143"/>
    </location>
</feature>
<feature type="compositionally biased region" description="Polar residues" evidence="12">
    <location>
        <begin position="144"/>
        <end position="168"/>
    </location>
</feature>
<dbReference type="FunFam" id="3.30.160.60:FF:001465">
    <property type="entry name" value="Zinc finger protein 560"/>
    <property type="match status" value="1"/>
</dbReference>
<feature type="domain" description="C2H2-type" evidence="13">
    <location>
        <begin position="222"/>
        <end position="249"/>
    </location>
</feature>
<evidence type="ECO:0000256" key="4">
    <source>
        <dbReference type="ARBA" id="ARBA00022737"/>
    </source>
</evidence>
<dbReference type="PANTHER" id="PTHR14196:SF12">
    <property type="entry name" value="ZINC FINGER PROTEIN 208-LIKE"/>
    <property type="match status" value="1"/>
</dbReference>
<evidence type="ECO:0000313" key="15">
    <source>
        <dbReference type="Proteomes" id="UP000327468"/>
    </source>
</evidence>
<evidence type="ECO:0000259" key="13">
    <source>
        <dbReference type="PROSITE" id="PS50157"/>
    </source>
</evidence>
<keyword evidence="10" id="KW-0539">Nucleus</keyword>
<keyword evidence="5 11" id="KW-0863">Zinc-finger</keyword>
<comment type="subcellular location">
    <subcellularLocation>
        <location evidence="2">Nucleus</location>
    </subcellularLocation>
</comment>
<dbReference type="GO" id="GO:0008270">
    <property type="term" value="F:zinc ion binding"/>
    <property type="evidence" value="ECO:0007669"/>
    <property type="project" value="UniProtKB-KW"/>
</dbReference>
<evidence type="ECO:0000256" key="1">
    <source>
        <dbReference type="ARBA" id="ARBA00003767"/>
    </source>
</evidence>
<dbReference type="PANTHER" id="PTHR14196">
    <property type="entry name" value="ODD-SKIPPED - RELATED"/>
    <property type="match status" value="1"/>
</dbReference>
<dbReference type="PROSITE" id="PS00028">
    <property type="entry name" value="ZINC_FINGER_C2H2_1"/>
    <property type="match status" value="3"/>
</dbReference>
<reference evidence="14 15" key="1">
    <citation type="submission" date="2019-06" db="EMBL/GenBank/DDBJ databases">
        <title>A chromosome-scale genome assembly of the striped catfish, Pangasianodon hypophthalmus.</title>
        <authorList>
            <person name="Wen M."/>
            <person name="Zahm M."/>
            <person name="Roques C."/>
            <person name="Cabau C."/>
            <person name="Klopp C."/>
            <person name="Donnadieu C."/>
            <person name="Jouanno E."/>
            <person name="Avarre J.-C."/>
            <person name="Campet M."/>
            <person name="Ha T.T.T."/>
            <person name="Dugue R."/>
            <person name="Lampietro C."/>
            <person name="Louis A."/>
            <person name="Herpin A."/>
            <person name="Echchiki A."/>
            <person name="Berthelot C."/>
            <person name="Parey E."/>
            <person name="Roest-Crollius H."/>
            <person name="Braasch I."/>
            <person name="Postlethwait J."/>
            <person name="Bobe J."/>
            <person name="Montfort J."/>
            <person name="Bouchez O."/>
            <person name="Begum T."/>
            <person name="Schartl M."/>
            <person name="Guiguen Y."/>
        </authorList>
    </citation>
    <scope>NUCLEOTIDE SEQUENCE [LARGE SCALE GENOMIC DNA]</scope>
    <source>
        <strain evidence="14 15">Indonesia</strain>
        <tissue evidence="14">Blood</tissue>
    </source>
</reference>
<evidence type="ECO:0000256" key="10">
    <source>
        <dbReference type="ARBA" id="ARBA00023242"/>
    </source>
</evidence>
<dbReference type="PROSITE" id="PS50157">
    <property type="entry name" value="ZINC_FINGER_C2H2_2"/>
    <property type="match status" value="3"/>
</dbReference>
<dbReference type="AlphaFoldDB" id="A0A5N5L378"/>
<organism evidence="14 15">
    <name type="scientific">Pangasianodon hypophthalmus</name>
    <name type="common">Striped catfish</name>
    <name type="synonym">Helicophagus hypophthalmus</name>
    <dbReference type="NCBI Taxonomy" id="310915"/>
    <lineage>
        <taxon>Eukaryota</taxon>
        <taxon>Metazoa</taxon>
        <taxon>Chordata</taxon>
        <taxon>Craniata</taxon>
        <taxon>Vertebrata</taxon>
        <taxon>Euteleostomi</taxon>
        <taxon>Actinopterygii</taxon>
        <taxon>Neopterygii</taxon>
        <taxon>Teleostei</taxon>
        <taxon>Ostariophysi</taxon>
        <taxon>Siluriformes</taxon>
        <taxon>Pangasiidae</taxon>
        <taxon>Pangasianodon</taxon>
    </lineage>
</organism>
<comment type="function">
    <text evidence="1">May be involved in transcriptional regulation.</text>
</comment>
<dbReference type="Pfam" id="PF13894">
    <property type="entry name" value="zf-C2H2_4"/>
    <property type="match status" value="1"/>
</dbReference>
<dbReference type="Pfam" id="PF00096">
    <property type="entry name" value="zf-C2H2"/>
    <property type="match status" value="2"/>
</dbReference>
<dbReference type="Proteomes" id="UP000327468">
    <property type="component" value="Chromosome 20"/>
</dbReference>
<name>A0A5N5L378_PANHP</name>
<protein>
    <recommendedName>
        <fullName evidence="13">C2H2-type domain-containing protein</fullName>
    </recommendedName>
</protein>
<dbReference type="EMBL" id="VFJC01000021">
    <property type="protein sequence ID" value="KAB5536928.1"/>
    <property type="molecule type" value="Genomic_DNA"/>
</dbReference>
<dbReference type="InterPro" id="IPR013087">
    <property type="entry name" value="Znf_C2H2_type"/>
</dbReference>
<proteinExistence type="predicted"/>
<evidence type="ECO:0000256" key="9">
    <source>
        <dbReference type="ARBA" id="ARBA00023163"/>
    </source>
</evidence>
<evidence type="ECO:0000256" key="11">
    <source>
        <dbReference type="PROSITE-ProRule" id="PRU00042"/>
    </source>
</evidence>
<evidence type="ECO:0000256" key="3">
    <source>
        <dbReference type="ARBA" id="ARBA00022723"/>
    </source>
</evidence>